<dbReference type="InterPro" id="IPR019575">
    <property type="entry name" value="Nuop51_4Fe4S-bd"/>
</dbReference>
<keyword evidence="5" id="KW-0411">Iron-sulfur</keyword>
<feature type="domain" description="NADH-ubiquinone oxidoreductase 51kDa subunit iron-sulphur binding" evidence="6">
    <location>
        <begin position="319"/>
        <end position="364"/>
    </location>
</feature>
<dbReference type="InterPro" id="IPR037207">
    <property type="entry name" value="Nuop51_4Fe4S-bd_sf"/>
</dbReference>
<dbReference type="RefSeq" id="WP_123665128.1">
    <property type="nucleotide sequence ID" value="NZ_RJKE01000001.1"/>
</dbReference>
<reference evidence="7 8" key="1">
    <citation type="submission" date="2018-11" db="EMBL/GenBank/DDBJ databases">
        <title>Sequencing the genomes of 1000 actinobacteria strains.</title>
        <authorList>
            <person name="Klenk H.-P."/>
        </authorList>
    </citation>
    <scope>NUCLEOTIDE SEQUENCE [LARGE SCALE GENOMIC DNA]</scope>
    <source>
        <strain evidence="7 8">DSM 44254</strain>
    </source>
</reference>
<dbReference type="SMART" id="SM00928">
    <property type="entry name" value="NADH_4Fe-4S"/>
    <property type="match status" value="1"/>
</dbReference>
<evidence type="ECO:0000259" key="6">
    <source>
        <dbReference type="SMART" id="SM00928"/>
    </source>
</evidence>
<keyword evidence="7" id="KW-0830">Ubiquinone</keyword>
<dbReference type="OrthoDB" id="9805533at2"/>
<sequence>MTTTADMTLGIATAVYPGAEPRLLGTAGREDVQAYLARGGYAPLRDPEALLGAVERAGLRGRGGAAFPFARKVRAVRAGVAAPVLVANGEEGEPASVKDRWLMRHRPHLVLDGVRLAAALVGAQDVYLYVSDAASAESLAEALAAFPAEGWNEIAIRIHRVEPAYVAGEETAAVRSIEGGPALPQDKPPRPFESGVGGRPTLVSNVETLANLPAVQRLGADAYRALGTDDSPGTFLMTLSGTSRDGLYEIPFGTGLRDVLGWLGEDPGGVRGALVGGYFAGVMNERVLDLPLAYGAFAEAGSGLGCGGIAVIGDRGCPVAVAAAVMDYFARENAGQCGSCFNGTSAMAAVLDALRDHRAVAADLERLRHWATDLRGRGACGTLDGATNVAASLLREFPKQVDGHLDGACGTCPEAAAALGDAPYAVVAHKEGET</sequence>
<name>A0A3N1CWK2_9ACTN</name>
<dbReference type="PANTHER" id="PTHR43578">
    <property type="entry name" value="NADH-QUINONE OXIDOREDUCTASE SUBUNIT F"/>
    <property type="match status" value="1"/>
</dbReference>
<keyword evidence="3" id="KW-0479">Metal-binding</keyword>
<evidence type="ECO:0000256" key="4">
    <source>
        <dbReference type="ARBA" id="ARBA00023004"/>
    </source>
</evidence>
<dbReference type="Proteomes" id="UP000272400">
    <property type="component" value="Unassembled WGS sequence"/>
</dbReference>
<comment type="caution">
    <text evidence="7">The sequence shown here is derived from an EMBL/GenBank/DDBJ whole genome shotgun (WGS) entry which is preliminary data.</text>
</comment>
<keyword evidence="4" id="KW-0408">Iron</keyword>
<evidence type="ECO:0000256" key="3">
    <source>
        <dbReference type="ARBA" id="ARBA00022723"/>
    </source>
</evidence>
<dbReference type="Pfam" id="PF01512">
    <property type="entry name" value="Complex1_51K"/>
    <property type="match status" value="1"/>
</dbReference>
<dbReference type="Pfam" id="PF10589">
    <property type="entry name" value="NADH_4Fe-4S"/>
    <property type="match status" value="1"/>
</dbReference>
<dbReference type="InterPro" id="IPR011538">
    <property type="entry name" value="Nuo51_FMN-bd"/>
</dbReference>
<dbReference type="Gene3D" id="1.20.1440.230">
    <property type="entry name" value="NADH-ubiquinone oxidoreductase 51kDa subunit, iron-sulphur binding domain"/>
    <property type="match status" value="1"/>
</dbReference>
<dbReference type="Gene3D" id="3.40.50.11540">
    <property type="entry name" value="NADH-ubiquinone oxidoreductase 51kDa subunit"/>
    <property type="match status" value="1"/>
</dbReference>
<comment type="similarity">
    <text evidence="1">Belongs to the complex I 51 kDa subunit family.</text>
</comment>
<dbReference type="GO" id="GO:0046872">
    <property type="term" value="F:metal ion binding"/>
    <property type="evidence" value="ECO:0007669"/>
    <property type="project" value="UniProtKB-KW"/>
</dbReference>
<accession>A0A3N1CWK2</accession>
<keyword evidence="2" id="KW-0004">4Fe-4S</keyword>
<evidence type="ECO:0000313" key="7">
    <source>
        <dbReference type="EMBL" id="ROO85644.1"/>
    </source>
</evidence>
<dbReference type="SUPFAM" id="SSF140490">
    <property type="entry name" value="Nqo1C-terminal domain-like"/>
    <property type="match status" value="1"/>
</dbReference>
<dbReference type="SUPFAM" id="SSF142984">
    <property type="entry name" value="Nqo1 middle domain-like"/>
    <property type="match status" value="1"/>
</dbReference>
<organism evidence="7 8">
    <name type="scientific">Actinocorallia herbida</name>
    <dbReference type="NCBI Taxonomy" id="58109"/>
    <lineage>
        <taxon>Bacteria</taxon>
        <taxon>Bacillati</taxon>
        <taxon>Actinomycetota</taxon>
        <taxon>Actinomycetes</taxon>
        <taxon>Streptosporangiales</taxon>
        <taxon>Thermomonosporaceae</taxon>
        <taxon>Actinocorallia</taxon>
    </lineage>
</organism>
<dbReference type="PANTHER" id="PTHR43578:SF3">
    <property type="entry name" value="NADH-QUINONE OXIDOREDUCTASE SUBUNIT F"/>
    <property type="match status" value="1"/>
</dbReference>
<keyword evidence="8" id="KW-1185">Reference proteome</keyword>
<evidence type="ECO:0000256" key="5">
    <source>
        <dbReference type="ARBA" id="ARBA00023014"/>
    </source>
</evidence>
<dbReference type="Gene3D" id="3.10.20.600">
    <property type="match status" value="1"/>
</dbReference>
<dbReference type="AlphaFoldDB" id="A0A3N1CWK2"/>
<protein>
    <submittedName>
        <fullName evidence="7">NADH:ubiquinone oxidoreductase subunit F (NADH-binding)</fullName>
    </submittedName>
</protein>
<evidence type="ECO:0000313" key="8">
    <source>
        <dbReference type="Proteomes" id="UP000272400"/>
    </source>
</evidence>
<dbReference type="EMBL" id="RJKE01000001">
    <property type="protein sequence ID" value="ROO85644.1"/>
    <property type="molecule type" value="Genomic_DNA"/>
</dbReference>
<evidence type="ECO:0000256" key="1">
    <source>
        <dbReference type="ARBA" id="ARBA00007523"/>
    </source>
</evidence>
<evidence type="ECO:0000256" key="2">
    <source>
        <dbReference type="ARBA" id="ARBA00022485"/>
    </source>
</evidence>
<proteinExistence type="inferred from homology"/>
<dbReference type="SUPFAM" id="SSF142019">
    <property type="entry name" value="Nqo1 FMN-binding domain-like"/>
    <property type="match status" value="1"/>
</dbReference>
<dbReference type="GO" id="GO:0051539">
    <property type="term" value="F:4 iron, 4 sulfur cluster binding"/>
    <property type="evidence" value="ECO:0007669"/>
    <property type="project" value="UniProtKB-KW"/>
</dbReference>
<dbReference type="InterPro" id="IPR037225">
    <property type="entry name" value="Nuo51_FMN-bd_sf"/>
</dbReference>
<gene>
    <name evidence="7" type="ORF">EDD29_3190</name>
</gene>